<organism evidence="2 3">
    <name type="scientific">Paraburkholderia lacunae</name>
    <dbReference type="NCBI Taxonomy" id="2211104"/>
    <lineage>
        <taxon>Bacteria</taxon>
        <taxon>Pseudomonadati</taxon>
        <taxon>Pseudomonadota</taxon>
        <taxon>Betaproteobacteria</taxon>
        <taxon>Burkholderiales</taxon>
        <taxon>Burkholderiaceae</taxon>
        <taxon>Paraburkholderia</taxon>
    </lineage>
</organism>
<evidence type="ECO:0000313" key="2">
    <source>
        <dbReference type="EMBL" id="RDK02756.1"/>
    </source>
</evidence>
<comment type="caution">
    <text evidence="2">The sequence shown here is derived from an EMBL/GenBank/DDBJ whole genome shotgun (WGS) entry which is preliminary data.</text>
</comment>
<feature type="transmembrane region" description="Helical" evidence="1">
    <location>
        <begin position="12"/>
        <end position="30"/>
    </location>
</feature>
<keyword evidence="2" id="KW-0966">Cell projection</keyword>
<evidence type="ECO:0000313" key="3">
    <source>
        <dbReference type="Proteomes" id="UP000254875"/>
    </source>
</evidence>
<name>A0A370NAX6_9BURK</name>
<dbReference type="EMBL" id="QHKS01000006">
    <property type="protein sequence ID" value="RDK02756.1"/>
    <property type="molecule type" value="Genomic_DNA"/>
</dbReference>
<accession>A0A370NAX6</accession>
<dbReference type="OrthoDB" id="6942177at2"/>
<dbReference type="AlphaFoldDB" id="A0A370NAX6"/>
<proteinExistence type="predicted"/>
<keyword evidence="2" id="KW-0282">Flagellum</keyword>
<sequence length="209" mass="23963">MTETRTTKWRWRVIGLILGFAAVWGIYLRARPVDEVVLTLGEPYQQVRQQSHSTLPPAEPNANWGGYVSRPARLRFNDPQYGFITPAAKFLTVGYDGQGNVWSVTLSPQIETLPLDDAMEIFIDLQDQLLRGGWRRTRTAENPPITDTPAIRAQIRDRSDPITYWIADNKYEVILDIRRFVHENRPNDERYLITLRLSGPPLMTDSPAS</sequence>
<keyword evidence="3" id="KW-1185">Reference proteome</keyword>
<protein>
    <submittedName>
        <fullName evidence="2">Flagellar biosynthesis sigma factor</fullName>
    </submittedName>
</protein>
<gene>
    <name evidence="2" type="ORF">DLM46_10925</name>
</gene>
<keyword evidence="1" id="KW-0812">Transmembrane</keyword>
<keyword evidence="2" id="KW-0969">Cilium</keyword>
<keyword evidence="1" id="KW-0472">Membrane</keyword>
<dbReference type="RefSeq" id="WP_115100785.1">
    <property type="nucleotide sequence ID" value="NZ_QHKS01000006.1"/>
</dbReference>
<keyword evidence="1" id="KW-1133">Transmembrane helix</keyword>
<evidence type="ECO:0000256" key="1">
    <source>
        <dbReference type="SAM" id="Phobius"/>
    </source>
</evidence>
<dbReference type="Proteomes" id="UP000254875">
    <property type="component" value="Unassembled WGS sequence"/>
</dbReference>
<reference evidence="3" key="1">
    <citation type="submission" date="2018-05" db="EMBL/GenBank/DDBJ databases">
        <authorList>
            <person name="Feng T."/>
        </authorList>
    </citation>
    <scope>NUCLEOTIDE SEQUENCE [LARGE SCALE GENOMIC DNA]</scope>
    <source>
        <strain evidence="3">S27</strain>
    </source>
</reference>